<feature type="transmembrane region" description="Helical" evidence="1">
    <location>
        <begin position="127"/>
        <end position="144"/>
    </location>
</feature>
<dbReference type="EMBL" id="JARAOO010000004">
    <property type="protein sequence ID" value="KAJ7971227.1"/>
    <property type="molecule type" value="Genomic_DNA"/>
</dbReference>
<proteinExistence type="predicted"/>
<feature type="transmembrane region" description="Helical" evidence="1">
    <location>
        <begin position="82"/>
        <end position="107"/>
    </location>
</feature>
<dbReference type="InterPro" id="IPR025461">
    <property type="entry name" value="ABA4-like"/>
</dbReference>
<evidence type="ECO:0000256" key="1">
    <source>
        <dbReference type="SAM" id="Phobius"/>
    </source>
</evidence>
<evidence type="ECO:0000313" key="3">
    <source>
        <dbReference type="Proteomes" id="UP001163823"/>
    </source>
</evidence>
<keyword evidence="1" id="KW-0812">Transmembrane</keyword>
<keyword evidence="3" id="KW-1185">Reference proteome</keyword>
<dbReference type="Pfam" id="PF14108">
    <property type="entry name" value="ABA4-like"/>
    <property type="match status" value="1"/>
</dbReference>
<keyword evidence="1" id="KW-0472">Membrane</keyword>
<dbReference type="Proteomes" id="UP001163823">
    <property type="component" value="Chromosome 4"/>
</dbReference>
<keyword evidence="1" id="KW-1133">Transmembrane helix</keyword>
<name>A0AAD7VCI6_QUISA</name>
<evidence type="ECO:0000313" key="2">
    <source>
        <dbReference type="EMBL" id="KAJ7971227.1"/>
    </source>
</evidence>
<dbReference type="KEGG" id="qsa:O6P43_009289"/>
<sequence length="239" mass="26533">MAFSSCLFHSAIPVKGIESVGKVRKGQRFSFPIRSYGAELCGQCAMKARVDSSRNWSFIGGSRVILKPKAARSLYRKNSGVYASWLSGSYIASSVFTLGTVAVIPFYTLMVLAPESELTKKSTESGIPYVVLGILYAYLLYLSWTPETLKLIYASKYWLPELPSIVKLFSREMTIASAWIHLLAVDLFAARVVFHDGLKNQIVTRHSVSLCFLFCPVGILSHVITKAMTRSTSSNIHKM</sequence>
<accession>A0AAD7VCI6</accession>
<protein>
    <submittedName>
        <fullName evidence="2">Protein ABA DEFICIENT 4, chloroplastic</fullName>
    </submittedName>
</protein>
<feature type="transmembrane region" description="Helical" evidence="1">
    <location>
        <begin position="206"/>
        <end position="224"/>
    </location>
</feature>
<gene>
    <name evidence="2" type="ORF">O6P43_009289</name>
</gene>
<dbReference type="AlphaFoldDB" id="A0AAD7VCI6"/>
<reference evidence="2" key="1">
    <citation type="journal article" date="2023" name="Science">
        <title>Elucidation of the pathway for biosynthesis of saponin adjuvants from the soapbark tree.</title>
        <authorList>
            <person name="Reed J."/>
            <person name="Orme A."/>
            <person name="El-Demerdash A."/>
            <person name="Owen C."/>
            <person name="Martin L.B.B."/>
            <person name="Misra R.C."/>
            <person name="Kikuchi S."/>
            <person name="Rejzek M."/>
            <person name="Martin A.C."/>
            <person name="Harkess A."/>
            <person name="Leebens-Mack J."/>
            <person name="Louveau T."/>
            <person name="Stephenson M.J."/>
            <person name="Osbourn A."/>
        </authorList>
    </citation>
    <scope>NUCLEOTIDE SEQUENCE</scope>
    <source>
        <strain evidence="2">S10</strain>
    </source>
</reference>
<organism evidence="2 3">
    <name type="scientific">Quillaja saponaria</name>
    <name type="common">Soap bark tree</name>
    <dbReference type="NCBI Taxonomy" id="32244"/>
    <lineage>
        <taxon>Eukaryota</taxon>
        <taxon>Viridiplantae</taxon>
        <taxon>Streptophyta</taxon>
        <taxon>Embryophyta</taxon>
        <taxon>Tracheophyta</taxon>
        <taxon>Spermatophyta</taxon>
        <taxon>Magnoliopsida</taxon>
        <taxon>eudicotyledons</taxon>
        <taxon>Gunneridae</taxon>
        <taxon>Pentapetalae</taxon>
        <taxon>rosids</taxon>
        <taxon>fabids</taxon>
        <taxon>Fabales</taxon>
        <taxon>Quillajaceae</taxon>
        <taxon>Quillaja</taxon>
    </lineage>
</organism>
<dbReference type="PANTHER" id="PTHR34543:SF1">
    <property type="entry name" value="PROTEIN ABA DEFICIENT 4, CHLOROPLASTIC"/>
    <property type="match status" value="1"/>
</dbReference>
<comment type="caution">
    <text evidence="2">The sequence shown here is derived from an EMBL/GenBank/DDBJ whole genome shotgun (WGS) entry which is preliminary data.</text>
</comment>
<dbReference type="PANTHER" id="PTHR34543">
    <property type="entry name" value="PROTEIN ABA DEFICIENT 4, CHLOROPLASTIC"/>
    <property type="match status" value="1"/>
</dbReference>